<feature type="compositionally biased region" description="Low complexity" evidence="1">
    <location>
        <begin position="212"/>
        <end position="222"/>
    </location>
</feature>
<keyword evidence="4" id="KW-1185">Reference proteome</keyword>
<gene>
    <name evidence="3" type="ORF">PHATRDRAFT_48647</name>
</gene>
<evidence type="ECO:0000256" key="1">
    <source>
        <dbReference type="SAM" id="MobiDB-lite"/>
    </source>
</evidence>
<dbReference type="STRING" id="556484.B7G7Z6"/>
<dbReference type="PaxDb" id="2850-Phatr48647"/>
<dbReference type="InParanoid" id="B7G7Z6"/>
<organism evidence="3 4">
    <name type="scientific">Phaeodactylum tricornutum (strain CCAP 1055/1)</name>
    <dbReference type="NCBI Taxonomy" id="556484"/>
    <lineage>
        <taxon>Eukaryota</taxon>
        <taxon>Sar</taxon>
        <taxon>Stramenopiles</taxon>
        <taxon>Ochrophyta</taxon>
        <taxon>Bacillariophyta</taxon>
        <taxon>Bacillariophyceae</taxon>
        <taxon>Bacillariophycidae</taxon>
        <taxon>Naviculales</taxon>
        <taxon>Phaeodactylaceae</taxon>
        <taxon>Phaeodactylum</taxon>
    </lineage>
</organism>
<feature type="region of interest" description="Disordered" evidence="1">
    <location>
        <begin position="109"/>
        <end position="148"/>
    </location>
</feature>
<feature type="compositionally biased region" description="Low complexity" evidence="1">
    <location>
        <begin position="363"/>
        <end position="378"/>
    </location>
</feature>
<feature type="compositionally biased region" description="Low complexity" evidence="1">
    <location>
        <begin position="273"/>
        <end position="287"/>
    </location>
</feature>
<feature type="region of interest" description="Disordered" evidence="1">
    <location>
        <begin position="273"/>
        <end position="295"/>
    </location>
</feature>
<evidence type="ECO:0000256" key="2">
    <source>
        <dbReference type="SAM" id="Phobius"/>
    </source>
</evidence>
<reference evidence="4" key="2">
    <citation type="submission" date="2008-08" db="EMBL/GenBank/DDBJ databases">
        <authorList>
            <consortium name="Diatom Consortium"/>
            <person name="Grigoriev I."/>
            <person name="Grimwood J."/>
            <person name="Kuo A."/>
            <person name="Otillar R.P."/>
            <person name="Salamov A."/>
            <person name="Detter J.C."/>
            <person name="Lindquist E."/>
            <person name="Shapiro H."/>
            <person name="Lucas S."/>
            <person name="Glavina del Rio T."/>
            <person name="Pitluck S."/>
            <person name="Rokhsar D."/>
            <person name="Bowler C."/>
        </authorList>
    </citation>
    <scope>GENOME REANNOTATION</scope>
    <source>
        <strain evidence="4">CCAP 1055/1</strain>
    </source>
</reference>
<dbReference type="Proteomes" id="UP000000759">
    <property type="component" value="Chromosome 18"/>
</dbReference>
<dbReference type="eggNOG" id="KOG4719">
    <property type="taxonomic scope" value="Eukaryota"/>
</dbReference>
<feature type="region of interest" description="Disordered" evidence="1">
    <location>
        <begin position="168"/>
        <end position="231"/>
    </location>
</feature>
<feature type="compositionally biased region" description="Low complexity" evidence="1">
    <location>
        <begin position="448"/>
        <end position="463"/>
    </location>
</feature>
<dbReference type="KEGG" id="pti:PHATRDRAFT_48647"/>
<keyword evidence="2" id="KW-0812">Transmembrane</keyword>
<feature type="region of interest" description="Disordered" evidence="1">
    <location>
        <begin position="310"/>
        <end position="572"/>
    </location>
</feature>
<name>B7G7Z6_PHATC</name>
<feature type="region of interest" description="Disordered" evidence="1">
    <location>
        <begin position="608"/>
        <end position="636"/>
    </location>
</feature>
<accession>B7G7Z6</accession>
<protein>
    <submittedName>
        <fullName evidence="3">Uncharacterized protein</fullName>
    </submittedName>
</protein>
<feature type="compositionally biased region" description="Polar residues" evidence="1">
    <location>
        <begin position="382"/>
        <end position="442"/>
    </location>
</feature>
<dbReference type="AlphaFoldDB" id="B7G7Z6"/>
<keyword evidence="2" id="KW-1133">Transmembrane helix</keyword>
<feature type="transmembrane region" description="Helical" evidence="2">
    <location>
        <begin position="76"/>
        <end position="99"/>
    </location>
</feature>
<feature type="compositionally biased region" description="Low complexity" evidence="1">
    <location>
        <begin position="116"/>
        <end position="128"/>
    </location>
</feature>
<proteinExistence type="predicted"/>
<reference evidence="3 4" key="1">
    <citation type="journal article" date="2008" name="Nature">
        <title>The Phaeodactylum genome reveals the evolutionary history of diatom genomes.</title>
        <authorList>
            <person name="Bowler C."/>
            <person name="Allen A.E."/>
            <person name="Badger J.H."/>
            <person name="Grimwood J."/>
            <person name="Jabbari K."/>
            <person name="Kuo A."/>
            <person name="Maheswari U."/>
            <person name="Martens C."/>
            <person name="Maumus F."/>
            <person name="Otillar R.P."/>
            <person name="Rayko E."/>
            <person name="Salamov A."/>
            <person name="Vandepoele K."/>
            <person name="Beszteri B."/>
            <person name="Gruber A."/>
            <person name="Heijde M."/>
            <person name="Katinka M."/>
            <person name="Mock T."/>
            <person name="Valentin K."/>
            <person name="Verret F."/>
            <person name="Berges J.A."/>
            <person name="Brownlee C."/>
            <person name="Cadoret J.P."/>
            <person name="Chiovitti A."/>
            <person name="Choi C.J."/>
            <person name="Coesel S."/>
            <person name="De Martino A."/>
            <person name="Detter J.C."/>
            <person name="Durkin C."/>
            <person name="Falciatore A."/>
            <person name="Fournet J."/>
            <person name="Haruta M."/>
            <person name="Huysman M.J."/>
            <person name="Jenkins B.D."/>
            <person name="Jiroutova K."/>
            <person name="Jorgensen R.E."/>
            <person name="Joubert Y."/>
            <person name="Kaplan A."/>
            <person name="Kroger N."/>
            <person name="Kroth P.G."/>
            <person name="La Roche J."/>
            <person name="Lindquist E."/>
            <person name="Lommer M."/>
            <person name="Martin-Jezequel V."/>
            <person name="Lopez P.J."/>
            <person name="Lucas S."/>
            <person name="Mangogna M."/>
            <person name="McGinnis K."/>
            <person name="Medlin L.K."/>
            <person name="Montsant A."/>
            <person name="Oudot-Le Secq M.P."/>
            <person name="Napoli C."/>
            <person name="Obornik M."/>
            <person name="Parker M.S."/>
            <person name="Petit J.L."/>
            <person name="Porcel B.M."/>
            <person name="Poulsen N."/>
            <person name="Robison M."/>
            <person name="Rychlewski L."/>
            <person name="Rynearson T.A."/>
            <person name="Schmutz J."/>
            <person name="Shapiro H."/>
            <person name="Siaut M."/>
            <person name="Stanley M."/>
            <person name="Sussman M.R."/>
            <person name="Taylor A.R."/>
            <person name="Vardi A."/>
            <person name="von Dassow P."/>
            <person name="Vyverman W."/>
            <person name="Willis A."/>
            <person name="Wyrwicz L.S."/>
            <person name="Rokhsar D.S."/>
            <person name="Weissenbach J."/>
            <person name="Armbrust E.V."/>
            <person name="Green B.R."/>
            <person name="Van de Peer Y."/>
            <person name="Grigoriev I.V."/>
        </authorList>
    </citation>
    <scope>NUCLEOTIDE SEQUENCE [LARGE SCALE GENOMIC DNA]</scope>
    <source>
        <strain evidence="3 4">CCAP 1055/1</strain>
    </source>
</reference>
<dbReference type="HOGENOM" id="CLU_430531_0_0_1"/>
<evidence type="ECO:0000313" key="3">
    <source>
        <dbReference type="EMBL" id="EEC45322.1"/>
    </source>
</evidence>
<dbReference type="RefSeq" id="XP_002183104.1">
    <property type="nucleotide sequence ID" value="XM_002183068.1"/>
</dbReference>
<keyword evidence="2" id="KW-0472">Membrane</keyword>
<feature type="compositionally biased region" description="Polar residues" evidence="1">
    <location>
        <begin position="349"/>
        <end position="361"/>
    </location>
</feature>
<feature type="transmembrane region" description="Helical" evidence="2">
    <location>
        <begin position="20"/>
        <end position="40"/>
    </location>
</feature>
<feature type="compositionally biased region" description="Basic and acidic residues" evidence="1">
    <location>
        <begin position="184"/>
        <end position="195"/>
    </location>
</feature>
<feature type="compositionally biased region" description="Low complexity" evidence="1">
    <location>
        <begin position="561"/>
        <end position="572"/>
    </location>
</feature>
<sequence length="636" mass="66007">MPDVSLRYLITDPDTWRGTFWCLMGLILARVTASAAVEAYRRVQLARHLQAYPYARVVPLRTRGAAPHHHTIVHRILWWMLEFVGAILRVIAAGCMVLWRAGQRAWRRQGSRRPHGPVVPTAVVPPSVLKSKQSRSRSERPSVRSQSVLFAQHTNGVVKTTEYYYNPRATPNQRVPAQPSITPPRHELPVEHREPTPGSPEATNALRSVFPSSTASSTTTTSIMEHSPSRHHIKAALPLSEQWRKRRLAGEDALLPALKRVVGHGGGITVGVSPTRGRLGASRSSRAVPTPLSDKVRHAREARIWESLNRKRPVPDANDTQGRAAKKVAFGPTMPTAIAPLAAEPTPAPRSSISFGTSLTDVTPKPDAAPTTAAPQPAFVFGSTSDTTPAPGPTTASQPAFAFGSTSDTTPAPGPTTASQPAFAFGSTSETTPAHGPTTASQPVFAFGSTPGTTPAIGPTTASQPAFVFGSTPGTTPAPGPTTAPQPAFVFGSTPGTTPAPGPTTAPQPAFVFGSTPGTTPAPGPITASQPAFAFGSTPAPTSSPAPGPITASQPAFAFGSTPAPTSSPLPTTTSVPPTFAFGSAVADTTAAPVTGFGATASFGAPAPVSGVSFGSSTPTAGGASARRRAARRGRR</sequence>
<feature type="compositionally biased region" description="Low complexity" evidence="1">
    <location>
        <begin position="516"/>
        <end position="528"/>
    </location>
</feature>
<feature type="compositionally biased region" description="Basic residues" evidence="1">
    <location>
        <begin position="626"/>
        <end position="636"/>
    </location>
</feature>
<dbReference type="GeneID" id="7194894"/>
<evidence type="ECO:0000313" key="4">
    <source>
        <dbReference type="Proteomes" id="UP000000759"/>
    </source>
</evidence>
<dbReference type="EMBL" id="CM000620">
    <property type="protein sequence ID" value="EEC45322.1"/>
    <property type="molecule type" value="Genomic_DNA"/>
</dbReference>